<dbReference type="PRINTS" id="PR00111">
    <property type="entry name" value="ABHYDROLASE"/>
</dbReference>
<dbReference type="Gene3D" id="3.40.50.1820">
    <property type="entry name" value="alpha/beta hydrolase"/>
    <property type="match status" value="1"/>
</dbReference>
<organism evidence="2 3">
    <name type="scientific">Pseudomonas chlororaphis</name>
    <dbReference type="NCBI Taxonomy" id="587753"/>
    <lineage>
        <taxon>Bacteria</taxon>
        <taxon>Pseudomonadati</taxon>
        <taxon>Pseudomonadota</taxon>
        <taxon>Gammaproteobacteria</taxon>
        <taxon>Pseudomonadales</taxon>
        <taxon>Pseudomonadaceae</taxon>
        <taxon>Pseudomonas</taxon>
    </lineage>
</organism>
<dbReference type="Pfam" id="PF12697">
    <property type="entry name" value="Abhydrolase_6"/>
    <property type="match status" value="1"/>
</dbReference>
<dbReference type="PANTHER" id="PTHR43689">
    <property type="entry name" value="HYDROLASE"/>
    <property type="match status" value="1"/>
</dbReference>
<dbReference type="AlphaFoldDB" id="A0A0A6DEK1"/>
<dbReference type="Proteomes" id="UP000030564">
    <property type="component" value="Unassembled WGS sequence"/>
</dbReference>
<dbReference type="SUPFAM" id="SSF53474">
    <property type="entry name" value="alpha/beta-Hydrolases"/>
    <property type="match status" value="1"/>
</dbReference>
<evidence type="ECO:0000259" key="1">
    <source>
        <dbReference type="Pfam" id="PF12697"/>
    </source>
</evidence>
<dbReference type="OrthoDB" id="9780765at2"/>
<reference evidence="2 3" key="1">
    <citation type="submission" date="2014-10" db="EMBL/GenBank/DDBJ databases">
        <title>Draft genome sequence of Pseudomonas chlororaphis EA105.</title>
        <authorList>
            <person name="McCully L.M."/>
            <person name="Bitzer A.S."/>
            <person name="Spence C."/>
            <person name="Bais H."/>
            <person name="Silby M.W."/>
        </authorList>
    </citation>
    <scope>NUCLEOTIDE SEQUENCE [LARGE SCALE GENOMIC DNA]</scope>
    <source>
        <strain evidence="2 3">EA105</strain>
    </source>
</reference>
<sequence length="270" mass="30672">MTDWLLDQVFDFNGHHIRYAVRGDGPPLVFVHGTPFSSYVWHRIAPHFFATHRVHYFDLLGYGRSEQPDADVSLGVQNQLLAQLLDHWNIANPDVVAHDFGGATVLRAHLLNGKDYRSLTLIDPVALTPWGSPFVQHVRLHEAAFSGLPDYIQRAIVPTYIRGAIHRDIPDDELAPYVQPWLGDPGQAAFYRQIAQMDERYTREAENLYPTIRCPVQILWGEEDQWIPIERGRALHQMIPGSQFHPIANAGHLVQEDAPEAIVAALLRFL</sequence>
<comment type="caution">
    <text evidence="2">The sequence shown here is derived from an EMBL/GenBank/DDBJ whole genome shotgun (WGS) entry which is preliminary data.</text>
</comment>
<protein>
    <submittedName>
        <fullName evidence="2">Alpha/beta hydrolase</fullName>
    </submittedName>
</protein>
<evidence type="ECO:0000313" key="3">
    <source>
        <dbReference type="Proteomes" id="UP000030564"/>
    </source>
</evidence>
<gene>
    <name evidence="2" type="ORF">NZ35_12505</name>
</gene>
<dbReference type="InterPro" id="IPR029058">
    <property type="entry name" value="AB_hydrolase_fold"/>
</dbReference>
<dbReference type="InterPro" id="IPR000073">
    <property type="entry name" value="AB_hydrolase_1"/>
</dbReference>
<proteinExistence type="predicted"/>
<keyword evidence="2" id="KW-0378">Hydrolase</keyword>
<feature type="domain" description="AB hydrolase-1" evidence="1">
    <location>
        <begin position="28"/>
        <end position="265"/>
    </location>
</feature>
<dbReference type="PANTHER" id="PTHR43689:SF53">
    <property type="entry name" value="ALPHA_BETA-HYDROLASES SUPERFAMILY PROTEIN"/>
    <property type="match status" value="1"/>
</dbReference>
<dbReference type="PATRIC" id="fig|587753.9.peg.5775"/>
<dbReference type="EMBL" id="JSFK01000007">
    <property type="protein sequence ID" value="KHA73127.1"/>
    <property type="molecule type" value="Genomic_DNA"/>
</dbReference>
<name>A0A0A6DEK1_9PSED</name>
<dbReference type="GO" id="GO:0016787">
    <property type="term" value="F:hydrolase activity"/>
    <property type="evidence" value="ECO:0007669"/>
    <property type="project" value="UniProtKB-KW"/>
</dbReference>
<accession>A0A0A6DEK1</accession>
<evidence type="ECO:0000313" key="2">
    <source>
        <dbReference type="EMBL" id="KHA73127.1"/>
    </source>
</evidence>